<comment type="caution">
    <text evidence="1">The sequence shown here is derived from an EMBL/GenBank/DDBJ whole genome shotgun (WGS) entry which is preliminary data.</text>
</comment>
<dbReference type="Proteomes" id="UP001163603">
    <property type="component" value="Chromosome 3"/>
</dbReference>
<reference evidence="2" key="1">
    <citation type="journal article" date="2023" name="G3 (Bethesda)">
        <title>Genome assembly and association tests identify interacting loci associated with vigor, precocity, and sex in interspecific pistachio rootstocks.</title>
        <authorList>
            <person name="Palmer W."/>
            <person name="Jacygrad E."/>
            <person name="Sagayaradj S."/>
            <person name="Cavanaugh K."/>
            <person name="Han R."/>
            <person name="Bertier L."/>
            <person name="Beede B."/>
            <person name="Kafkas S."/>
            <person name="Golino D."/>
            <person name="Preece J."/>
            <person name="Michelmore R."/>
        </authorList>
    </citation>
    <scope>NUCLEOTIDE SEQUENCE [LARGE SCALE GENOMIC DNA]</scope>
</reference>
<keyword evidence="2" id="KW-1185">Reference proteome</keyword>
<accession>A0ACC0Z547</accession>
<dbReference type="EMBL" id="CM047738">
    <property type="protein sequence ID" value="KAJ0046042.1"/>
    <property type="molecule type" value="Genomic_DNA"/>
</dbReference>
<evidence type="ECO:0000313" key="1">
    <source>
        <dbReference type="EMBL" id="KAJ0046042.1"/>
    </source>
</evidence>
<protein>
    <submittedName>
        <fullName evidence="1">Uncharacterized protein</fullName>
    </submittedName>
</protein>
<name>A0ACC0Z547_9ROSI</name>
<evidence type="ECO:0000313" key="2">
    <source>
        <dbReference type="Proteomes" id="UP001163603"/>
    </source>
</evidence>
<sequence>MGCFSCCIPLGREARKSLKRSSKDHRDPKNFASSFANISFKTDSSRHRYINEEISRIGKGNITAKIFSYRELCAATTNFTPENLLGEGGFGRVYRGKLENQLVAVKQLDRNGFQGNREFLVEATPLFRDRRKFTLMADPLLEGNYPLKGLYQALAVAAMCLQEEATTRPLMSDVVTALEYLANKKKEEEDSSHSGYGYPERHSIEDTESSRHNGVEG</sequence>
<gene>
    <name evidence="1" type="ORF">Pint_04189</name>
</gene>
<organism evidence="1 2">
    <name type="scientific">Pistacia integerrima</name>
    <dbReference type="NCBI Taxonomy" id="434235"/>
    <lineage>
        <taxon>Eukaryota</taxon>
        <taxon>Viridiplantae</taxon>
        <taxon>Streptophyta</taxon>
        <taxon>Embryophyta</taxon>
        <taxon>Tracheophyta</taxon>
        <taxon>Spermatophyta</taxon>
        <taxon>Magnoliopsida</taxon>
        <taxon>eudicotyledons</taxon>
        <taxon>Gunneridae</taxon>
        <taxon>Pentapetalae</taxon>
        <taxon>rosids</taxon>
        <taxon>malvids</taxon>
        <taxon>Sapindales</taxon>
        <taxon>Anacardiaceae</taxon>
        <taxon>Pistacia</taxon>
    </lineage>
</organism>
<proteinExistence type="predicted"/>